<feature type="compositionally biased region" description="Acidic residues" evidence="1">
    <location>
        <begin position="105"/>
        <end position="118"/>
    </location>
</feature>
<dbReference type="AlphaFoldDB" id="A0A699R3G2"/>
<organism evidence="2">
    <name type="scientific">Tanacetum cinerariifolium</name>
    <name type="common">Dalmatian daisy</name>
    <name type="synonym">Chrysanthemum cinerariifolium</name>
    <dbReference type="NCBI Taxonomy" id="118510"/>
    <lineage>
        <taxon>Eukaryota</taxon>
        <taxon>Viridiplantae</taxon>
        <taxon>Streptophyta</taxon>
        <taxon>Embryophyta</taxon>
        <taxon>Tracheophyta</taxon>
        <taxon>Spermatophyta</taxon>
        <taxon>Magnoliopsida</taxon>
        <taxon>eudicotyledons</taxon>
        <taxon>Gunneridae</taxon>
        <taxon>Pentapetalae</taxon>
        <taxon>asterids</taxon>
        <taxon>campanulids</taxon>
        <taxon>Asterales</taxon>
        <taxon>Asteraceae</taxon>
        <taxon>Asteroideae</taxon>
        <taxon>Anthemideae</taxon>
        <taxon>Anthemidinae</taxon>
        <taxon>Tanacetum</taxon>
    </lineage>
</organism>
<proteinExistence type="predicted"/>
<evidence type="ECO:0000313" key="2">
    <source>
        <dbReference type="EMBL" id="GFC80145.1"/>
    </source>
</evidence>
<name>A0A699R3G2_TANCI</name>
<feature type="non-terminal residue" evidence="2">
    <location>
        <position position="1"/>
    </location>
</feature>
<dbReference type="EMBL" id="BKCJ011073764">
    <property type="protein sequence ID" value="GFC80145.1"/>
    <property type="molecule type" value="Genomic_DNA"/>
</dbReference>
<sequence length="136" mass="14616">GALFTLEMLLIGSFSPTKVLLSHSSTPSTSIPSPNHNGLTFSKSTSPSSMSLFTNSLPRLSLMPLFVGRRVGLYSERESRDVATLSGLRKGECCYPVTKGVVKEDEGDDKEVDGEGGNEEAKGSVNIYQNRSAGDW</sequence>
<feature type="region of interest" description="Disordered" evidence="1">
    <location>
        <begin position="27"/>
        <end position="47"/>
    </location>
</feature>
<evidence type="ECO:0000256" key="1">
    <source>
        <dbReference type="SAM" id="MobiDB-lite"/>
    </source>
</evidence>
<feature type="compositionally biased region" description="Polar residues" evidence="1">
    <location>
        <begin position="126"/>
        <end position="136"/>
    </location>
</feature>
<accession>A0A699R3G2</accession>
<comment type="caution">
    <text evidence="2">The sequence shown here is derived from an EMBL/GenBank/DDBJ whole genome shotgun (WGS) entry which is preliminary data.</text>
</comment>
<protein>
    <submittedName>
        <fullName evidence="2">Uncharacterized protein</fullName>
    </submittedName>
</protein>
<reference evidence="2" key="1">
    <citation type="journal article" date="2019" name="Sci. Rep.">
        <title>Draft genome of Tanacetum cinerariifolium, the natural source of mosquito coil.</title>
        <authorList>
            <person name="Yamashiro T."/>
            <person name="Shiraishi A."/>
            <person name="Satake H."/>
            <person name="Nakayama K."/>
        </authorList>
    </citation>
    <scope>NUCLEOTIDE SEQUENCE</scope>
</reference>
<feature type="region of interest" description="Disordered" evidence="1">
    <location>
        <begin position="104"/>
        <end position="136"/>
    </location>
</feature>
<gene>
    <name evidence="2" type="ORF">Tci_852115</name>
</gene>